<keyword evidence="13" id="KW-1185">Reference proteome</keyword>
<name>A0A0J1CMA5_9BURK</name>
<keyword evidence="4 9" id="KW-0812">Transmembrane</keyword>
<dbReference type="EMBL" id="AEJF01000214">
    <property type="protein sequence ID" value="KLU21536.1"/>
    <property type="molecule type" value="Genomic_DNA"/>
</dbReference>
<dbReference type="InterPro" id="IPR027470">
    <property type="entry name" value="Cation_efflux_CTD"/>
</dbReference>
<sequence>MGWAFIIIFVFMFVEGIGGIASGSLALLADAGHMVSDAAALGLSWAALRLGRRQATATLSYGYKRFEILAAFVNGCTLFLIAAWIVVEAIKRFSAPVPVMGGTMLAVAVSGLAAGVVAFLVLNGGNRENLNMKSAWLHVLGDILGFVVAIVGAGVIMLTGWTPIDPILSIVVALLILKSAWSIVRSSAHILLEGTPEGLSIEAIKTDLEENVDVVEEAHHIHAWSVTSERILLTLHVRPTGNAAAPDVIAAVQKRLLERFDIAHVTIQVEPASCSDPDGGESAELVRETG</sequence>
<evidence type="ECO:0000256" key="4">
    <source>
        <dbReference type="ARBA" id="ARBA00022692"/>
    </source>
</evidence>
<evidence type="ECO:0000256" key="9">
    <source>
        <dbReference type="SAM" id="Phobius"/>
    </source>
</evidence>
<keyword evidence="8 9" id="KW-0472">Membrane</keyword>
<dbReference type="Gene3D" id="1.20.1510.10">
    <property type="entry name" value="Cation efflux protein transmembrane domain"/>
    <property type="match status" value="1"/>
</dbReference>
<dbReference type="Pfam" id="PF01545">
    <property type="entry name" value="Cation_efflux"/>
    <property type="match status" value="1"/>
</dbReference>
<dbReference type="InterPro" id="IPR002524">
    <property type="entry name" value="Cation_efflux"/>
</dbReference>
<evidence type="ECO:0000256" key="3">
    <source>
        <dbReference type="ARBA" id="ARBA00022448"/>
    </source>
</evidence>
<evidence type="ECO:0000313" key="12">
    <source>
        <dbReference type="EMBL" id="KLU21536.1"/>
    </source>
</evidence>
<feature type="transmembrane region" description="Helical" evidence="9">
    <location>
        <begin position="135"/>
        <end position="161"/>
    </location>
</feature>
<keyword evidence="5" id="KW-0862">Zinc</keyword>
<dbReference type="Pfam" id="PF16916">
    <property type="entry name" value="ZT_dimer"/>
    <property type="match status" value="1"/>
</dbReference>
<feature type="transmembrane region" description="Helical" evidence="9">
    <location>
        <begin position="68"/>
        <end position="87"/>
    </location>
</feature>
<keyword evidence="7" id="KW-0406">Ion transport</keyword>
<evidence type="ECO:0000259" key="11">
    <source>
        <dbReference type="Pfam" id="PF16916"/>
    </source>
</evidence>
<evidence type="ECO:0000256" key="8">
    <source>
        <dbReference type="ARBA" id="ARBA00023136"/>
    </source>
</evidence>
<dbReference type="InterPro" id="IPR036837">
    <property type="entry name" value="Cation_efflux_CTD_sf"/>
</dbReference>
<keyword evidence="6 9" id="KW-1133">Transmembrane helix</keyword>
<evidence type="ECO:0000256" key="1">
    <source>
        <dbReference type="ARBA" id="ARBA00004141"/>
    </source>
</evidence>
<keyword evidence="3" id="KW-0813">Transport</keyword>
<comment type="similarity">
    <text evidence="2">Belongs to the cation diffusion facilitator (CDF) transporter (TC 2.A.4) family. SLC30A subfamily.</text>
</comment>
<dbReference type="GO" id="GO:0005886">
    <property type="term" value="C:plasma membrane"/>
    <property type="evidence" value="ECO:0007669"/>
    <property type="project" value="TreeGrafter"/>
</dbReference>
<feature type="transmembrane region" description="Helical" evidence="9">
    <location>
        <begin position="6"/>
        <end position="28"/>
    </location>
</feature>
<organism evidence="12 13">
    <name type="scientific">Caballeronia mineralivorans PML1(12)</name>
    <dbReference type="NCBI Taxonomy" id="908627"/>
    <lineage>
        <taxon>Bacteria</taxon>
        <taxon>Pseudomonadati</taxon>
        <taxon>Pseudomonadota</taxon>
        <taxon>Betaproteobacteria</taxon>
        <taxon>Burkholderiales</taxon>
        <taxon>Burkholderiaceae</taxon>
        <taxon>Caballeronia</taxon>
    </lineage>
</organism>
<keyword evidence="5" id="KW-0864">Zinc transport</keyword>
<dbReference type="PATRIC" id="fig|908627.4.peg.7989"/>
<feature type="transmembrane region" description="Helical" evidence="9">
    <location>
        <begin position="167"/>
        <end position="184"/>
    </location>
</feature>
<feature type="domain" description="Cation efflux protein transmembrane" evidence="10">
    <location>
        <begin position="4"/>
        <end position="192"/>
    </location>
</feature>
<dbReference type="Proteomes" id="UP000035963">
    <property type="component" value="Unassembled WGS sequence"/>
</dbReference>
<evidence type="ECO:0000256" key="5">
    <source>
        <dbReference type="ARBA" id="ARBA00022906"/>
    </source>
</evidence>
<proteinExistence type="inferred from homology"/>
<evidence type="ECO:0000256" key="2">
    <source>
        <dbReference type="ARBA" id="ARBA00008873"/>
    </source>
</evidence>
<reference evidence="12 13" key="1">
    <citation type="journal article" date="2015" name="Genome Announc.">
        <title>Draft Genome Sequence of Burkholderia sp. Strain PML1(12), an Ectomycorrhizosphere-Inhabiting Bacterium with Effective Mineral-Weathering Ability.</title>
        <authorList>
            <person name="Uroz S."/>
            <person name="Oger P."/>
        </authorList>
    </citation>
    <scope>NUCLEOTIDE SEQUENCE [LARGE SCALE GENOMIC DNA]</scope>
    <source>
        <strain evidence="13">PML1(12)</strain>
    </source>
</reference>
<feature type="domain" description="Cation efflux protein cytoplasmic" evidence="11">
    <location>
        <begin position="197"/>
        <end position="271"/>
    </location>
</feature>
<feature type="transmembrane region" description="Helical" evidence="9">
    <location>
        <begin position="99"/>
        <end position="123"/>
    </location>
</feature>
<dbReference type="SUPFAM" id="SSF160240">
    <property type="entry name" value="Cation efflux protein cytoplasmic domain-like"/>
    <property type="match status" value="1"/>
</dbReference>
<evidence type="ECO:0000256" key="6">
    <source>
        <dbReference type="ARBA" id="ARBA00022989"/>
    </source>
</evidence>
<evidence type="ECO:0000256" key="7">
    <source>
        <dbReference type="ARBA" id="ARBA00023065"/>
    </source>
</evidence>
<comment type="caution">
    <text evidence="12">The sequence shown here is derived from an EMBL/GenBank/DDBJ whole genome shotgun (WGS) entry which is preliminary data.</text>
</comment>
<accession>A0A0J1CMA5</accession>
<dbReference type="InterPro" id="IPR058533">
    <property type="entry name" value="Cation_efflux_TM"/>
</dbReference>
<dbReference type="InterPro" id="IPR050681">
    <property type="entry name" value="CDF/SLC30A"/>
</dbReference>
<dbReference type="PANTHER" id="PTHR11562:SF17">
    <property type="entry name" value="RE54080P-RELATED"/>
    <property type="match status" value="1"/>
</dbReference>
<dbReference type="NCBIfam" id="TIGR01297">
    <property type="entry name" value="CDF"/>
    <property type="match status" value="1"/>
</dbReference>
<dbReference type="InterPro" id="IPR027469">
    <property type="entry name" value="Cation_efflux_TMD_sf"/>
</dbReference>
<evidence type="ECO:0000313" key="13">
    <source>
        <dbReference type="Proteomes" id="UP000035963"/>
    </source>
</evidence>
<dbReference type="SUPFAM" id="SSF161111">
    <property type="entry name" value="Cation efflux protein transmembrane domain-like"/>
    <property type="match status" value="1"/>
</dbReference>
<comment type="subcellular location">
    <subcellularLocation>
        <location evidence="1">Membrane</location>
        <topology evidence="1">Multi-pass membrane protein</topology>
    </subcellularLocation>
</comment>
<dbReference type="PANTHER" id="PTHR11562">
    <property type="entry name" value="CATION EFFLUX PROTEIN/ ZINC TRANSPORTER"/>
    <property type="match status" value="1"/>
</dbReference>
<evidence type="ECO:0000259" key="10">
    <source>
        <dbReference type="Pfam" id="PF01545"/>
    </source>
</evidence>
<protein>
    <submittedName>
        <fullName evidence="12">Zinc transporter ZitB</fullName>
    </submittedName>
</protein>
<gene>
    <name evidence="12" type="ORF">EOS_35720</name>
</gene>
<dbReference type="GO" id="GO:0005385">
    <property type="term" value="F:zinc ion transmembrane transporter activity"/>
    <property type="evidence" value="ECO:0007669"/>
    <property type="project" value="TreeGrafter"/>
</dbReference>
<dbReference type="AlphaFoldDB" id="A0A0J1CMA5"/>